<keyword evidence="2 6" id="KW-0812">Transmembrane</keyword>
<dbReference type="RefSeq" id="WP_203962860.1">
    <property type="nucleotide sequence ID" value="NZ_AP023355.1"/>
</dbReference>
<dbReference type="Pfam" id="PF01061">
    <property type="entry name" value="ABC2_membrane"/>
    <property type="match status" value="1"/>
</dbReference>
<evidence type="ECO:0000256" key="1">
    <source>
        <dbReference type="ARBA" id="ARBA00004141"/>
    </source>
</evidence>
<dbReference type="Proteomes" id="UP000611640">
    <property type="component" value="Chromosome"/>
</dbReference>
<feature type="domain" description="ABC transmembrane type-2" evidence="7">
    <location>
        <begin position="29"/>
        <end position="258"/>
    </location>
</feature>
<dbReference type="GO" id="GO:0046677">
    <property type="term" value="P:response to antibiotic"/>
    <property type="evidence" value="ECO:0007669"/>
    <property type="project" value="UniProtKB-KW"/>
</dbReference>
<keyword evidence="9" id="KW-1185">Reference proteome</keyword>
<evidence type="ECO:0000256" key="2">
    <source>
        <dbReference type="ARBA" id="ARBA00022692"/>
    </source>
</evidence>
<dbReference type="InterPro" id="IPR047817">
    <property type="entry name" value="ABC2_TM_bact-type"/>
</dbReference>
<dbReference type="InterPro" id="IPR000412">
    <property type="entry name" value="ABC_2_transport"/>
</dbReference>
<proteinExistence type="inferred from homology"/>
<feature type="transmembrane region" description="Helical" evidence="6">
    <location>
        <begin position="63"/>
        <end position="81"/>
    </location>
</feature>
<dbReference type="InterPro" id="IPR051784">
    <property type="entry name" value="Nod_factor_ABC_transporter"/>
</dbReference>
<evidence type="ECO:0000256" key="5">
    <source>
        <dbReference type="ARBA" id="ARBA00023251"/>
    </source>
</evidence>
<name>A0A7R7DRE2_9ACTN</name>
<keyword evidence="3 6" id="KW-1133">Transmembrane helix</keyword>
<feature type="transmembrane region" description="Helical" evidence="6">
    <location>
        <begin position="143"/>
        <end position="166"/>
    </location>
</feature>
<accession>A0A7R7DRE2</accession>
<keyword evidence="5" id="KW-0046">Antibiotic resistance</keyword>
<dbReference type="PIRSF" id="PIRSF006648">
    <property type="entry name" value="DrrB"/>
    <property type="match status" value="1"/>
</dbReference>
<dbReference type="KEGG" id="atl:Athai_39930"/>
<evidence type="ECO:0000313" key="9">
    <source>
        <dbReference type="Proteomes" id="UP000611640"/>
    </source>
</evidence>
<comment type="subcellular location">
    <subcellularLocation>
        <location evidence="6">Cell membrane</location>
        <topology evidence="6">Multi-pass membrane protein</topology>
    </subcellularLocation>
    <subcellularLocation>
        <location evidence="1">Membrane</location>
        <topology evidence="1">Multi-pass membrane protein</topology>
    </subcellularLocation>
</comment>
<evidence type="ECO:0000256" key="3">
    <source>
        <dbReference type="ARBA" id="ARBA00022989"/>
    </source>
</evidence>
<keyword evidence="6" id="KW-0813">Transport</keyword>
<comment type="similarity">
    <text evidence="6">Belongs to the ABC-2 integral membrane protein family.</text>
</comment>
<dbReference type="PANTHER" id="PTHR43229:SF2">
    <property type="entry name" value="NODULATION PROTEIN J"/>
    <property type="match status" value="1"/>
</dbReference>
<dbReference type="PANTHER" id="PTHR43229">
    <property type="entry name" value="NODULATION PROTEIN J"/>
    <property type="match status" value="1"/>
</dbReference>
<keyword evidence="4 6" id="KW-0472">Membrane</keyword>
<feature type="transmembrane region" description="Helical" evidence="6">
    <location>
        <begin position="233"/>
        <end position="251"/>
    </location>
</feature>
<dbReference type="GO" id="GO:0043190">
    <property type="term" value="C:ATP-binding cassette (ABC) transporter complex"/>
    <property type="evidence" value="ECO:0007669"/>
    <property type="project" value="InterPro"/>
</dbReference>
<feature type="transmembrane region" description="Helical" evidence="6">
    <location>
        <begin position="111"/>
        <end position="137"/>
    </location>
</feature>
<feature type="transmembrane region" description="Helical" evidence="6">
    <location>
        <begin position="27"/>
        <end position="51"/>
    </location>
</feature>
<feature type="transmembrane region" description="Helical" evidence="6">
    <location>
        <begin position="178"/>
        <end position="198"/>
    </location>
</feature>
<dbReference type="EMBL" id="AP023355">
    <property type="protein sequence ID" value="BCJ36490.1"/>
    <property type="molecule type" value="Genomic_DNA"/>
</dbReference>
<reference evidence="8 9" key="1">
    <citation type="submission" date="2020-08" db="EMBL/GenBank/DDBJ databases">
        <title>Whole genome shotgun sequence of Actinocatenispora thailandica NBRC 105041.</title>
        <authorList>
            <person name="Komaki H."/>
            <person name="Tamura T."/>
        </authorList>
    </citation>
    <scope>NUCLEOTIDE SEQUENCE [LARGE SCALE GENOMIC DNA]</scope>
    <source>
        <strain evidence="8 9">NBRC 105041</strain>
    </source>
</reference>
<keyword evidence="6" id="KW-1003">Cell membrane</keyword>
<dbReference type="PROSITE" id="PS51012">
    <property type="entry name" value="ABC_TM2"/>
    <property type="match status" value="1"/>
</dbReference>
<dbReference type="InterPro" id="IPR013525">
    <property type="entry name" value="ABC2_TM"/>
</dbReference>
<dbReference type="PRINTS" id="PR00164">
    <property type="entry name" value="ABC2TRNSPORT"/>
</dbReference>
<dbReference type="AlphaFoldDB" id="A0A7R7DRE2"/>
<evidence type="ECO:0000256" key="4">
    <source>
        <dbReference type="ARBA" id="ARBA00023136"/>
    </source>
</evidence>
<gene>
    <name evidence="8" type="ORF">Athai_39930</name>
</gene>
<dbReference type="GO" id="GO:0140359">
    <property type="term" value="F:ABC-type transporter activity"/>
    <property type="evidence" value="ECO:0007669"/>
    <property type="project" value="InterPro"/>
</dbReference>
<evidence type="ECO:0000256" key="6">
    <source>
        <dbReference type="RuleBase" id="RU361157"/>
    </source>
</evidence>
<evidence type="ECO:0000259" key="7">
    <source>
        <dbReference type="PROSITE" id="PS51012"/>
    </source>
</evidence>
<protein>
    <recommendedName>
        <fullName evidence="6">Transport permease protein</fullName>
    </recommendedName>
</protein>
<organism evidence="8 9">
    <name type="scientific">Actinocatenispora thailandica</name>
    <dbReference type="NCBI Taxonomy" id="227318"/>
    <lineage>
        <taxon>Bacteria</taxon>
        <taxon>Bacillati</taxon>
        <taxon>Actinomycetota</taxon>
        <taxon>Actinomycetes</taxon>
        <taxon>Micromonosporales</taxon>
        <taxon>Micromonosporaceae</taxon>
        <taxon>Actinocatenispora</taxon>
    </lineage>
</organism>
<sequence length="261" mass="28314">MTTAIVAPGRGALHVFAYHLIGYRRTWWGTAFSSFLLPLIYLAGIGLGVGGYVDRGHHLGVDYLSFLAPGVLAATGLSIAIDESMYRVYSQFAWDRTYEGMLNTPLRIVDIVLGQLAFVVFRALVAVTVFLLVMTAFGTVHSGWAVGVLPTAMLLALACAAPTFAFTATQHTDSSFAVLTRFVVIPVQLFSGVFFPVAQLPAGVRILAWLSPLWHGVEVCRSLTLGTARPWPVLGHLGYLAVWSAVGLVLAHRAFRRRLVV</sequence>
<evidence type="ECO:0000313" key="8">
    <source>
        <dbReference type="EMBL" id="BCJ36490.1"/>
    </source>
</evidence>